<dbReference type="CDD" id="cd03219">
    <property type="entry name" value="ABC_Mj1267_LivG_branched"/>
    <property type="match status" value="1"/>
</dbReference>
<evidence type="ECO:0000313" key="5">
    <source>
        <dbReference type="EMBL" id="REF98310.1"/>
    </source>
</evidence>
<proteinExistence type="predicted"/>
<gene>
    <name evidence="5" type="ORF">DFJ67_4327</name>
</gene>
<keyword evidence="2" id="KW-0547">Nucleotide-binding</keyword>
<dbReference type="RefSeq" id="WP_116069612.1">
    <property type="nucleotide sequence ID" value="NZ_BONB01000062.1"/>
</dbReference>
<dbReference type="SUPFAM" id="SSF52540">
    <property type="entry name" value="P-loop containing nucleoside triphosphate hydrolases"/>
    <property type="match status" value="1"/>
</dbReference>
<dbReference type="Proteomes" id="UP000256913">
    <property type="component" value="Unassembled WGS sequence"/>
</dbReference>
<sequence length="247" mass="25776">MTLELTDVHVSFGNVRAVAGVSLTLASGSRMGIIGPNGSGKSTLINAISGIVRATGSIVIDGQRLRSGSPQGAAWRGISRTYQTPQTFTKLSVIENVMLAVRAAETRGPATWFQRGEYRRTVAALEFLTTVGLADLAEESAAILTYGQQQALALARALATGPKVLLLDEPAAGLNSAETEALSHTLQTVNDAGVSILLVEHKMDFVSALCPRVAVLAAGKLVADGPPAEVLSRPDVIDAYLGVPHHA</sequence>
<protein>
    <submittedName>
        <fullName evidence="5">Amino acid/amide ABC transporter ATP-binding protein 1 (HAAT family)</fullName>
    </submittedName>
</protein>
<dbReference type="PANTHER" id="PTHR45772">
    <property type="entry name" value="CONSERVED COMPONENT OF ABC TRANSPORTER FOR NATURAL AMINO ACIDS-RELATED"/>
    <property type="match status" value="1"/>
</dbReference>
<dbReference type="InterPro" id="IPR032823">
    <property type="entry name" value="BCA_ABC_TP_C"/>
</dbReference>
<dbReference type="AlphaFoldDB" id="A0A3D9ZX32"/>
<dbReference type="GO" id="GO:0016887">
    <property type="term" value="F:ATP hydrolysis activity"/>
    <property type="evidence" value="ECO:0007669"/>
    <property type="project" value="InterPro"/>
</dbReference>
<dbReference type="InterPro" id="IPR003439">
    <property type="entry name" value="ABC_transporter-like_ATP-bd"/>
</dbReference>
<reference evidence="5 6" key="1">
    <citation type="submission" date="2018-08" db="EMBL/GenBank/DDBJ databases">
        <title>Sequencing the genomes of 1000 actinobacteria strains.</title>
        <authorList>
            <person name="Klenk H.-P."/>
        </authorList>
    </citation>
    <scope>NUCLEOTIDE SEQUENCE [LARGE SCALE GENOMIC DNA]</scope>
    <source>
        <strain evidence="5 6">DSM 44099</strain>
    </source>
</reference>
<dbReference type="Pfam" id="PF00005">
    <property type="entry name" value="ABC_tran"/>
    <property type="match status" value="1"/>
</dbReference>
<dbReference type="Pfam" id="PF12399">
    <property type="entry name" value="BCA_ABC_TP_C"/>
    <property type="match status" value="1"/>
</dbReference>
<accession>A0A3D9ZX32</accession>
<evidence type="ECO:0000256" key="2">
    <source>
        <dbReference type="ARBA" id="ARBA00022741"/>
    </source>
</evidence>
<dbReference type="PROSITE" id="PS50893">
    <property type="entry name" value="ABC_TRANSPORTER_2"/>
    <property type="match status" value="1"/>
</dbReference>
<keyword evidence="3 5" id="KW-0067">ATP-binding</keyword>
<evidence type="ECO:0000256" key="1">
    <source>
        <dbReference type="ARBA" id="ARBA00022448"/>
    </source>
</evidence>
<dbReference type="Gene3D" id="3.40.50.300">
    <property type="entry name" value="P-loop containing nucleotide triphosphate hydrolases"/>
    <property type="match status" value="1"/>
</dbReference>
<dbReference type="InterPro" id="IPR003593">
    <property type="entry name" value="AAA+_ATPase"/>
</dbReference>
<evidence type="ECO:0000259" key="4">
    <source>
        <dbReference type="PROSITE" id="PS50893"/>
    </source>
</evidence>
<keyword evidence="1" id="KW-0813">Transport</keyword>
<evidence type="ECO:0000313" key="6">
    <source>
        <dbReference type="Proteomes" id="UP000256913"/>
    </source>
</evidence>
<dbReference type="InterPro" id="IPR051120">
    <property type="entry name" value="ABC_AA/LPS_Transport"/>
</dbReference>
<comment type="caution">
    <text evidence="5">The sequence shown here is derived from an EMBL/GenBank/DDBJ whole genome shotgun (WGS) entry which is preliminary data.</text>
</comment>
<keyword evidence="6" id="KW-1185">Reference proteome</keyword>
<dbReference type="OrthoDB" id="4350300at2"/>
<dbReference type="SMART" id="SM00382">
    <property type="entry name" value="AAA"/>
    <property type="match status" value="1"/>
</dbReference>
<evidence type="ECO:0000256" key="3">
    <source>
        <dbReference type="ARBA" id="ARBA00022840"/>
    </source>
</evidence>
<dbReference type="InterPro" id="IPR027417">
    <property type="entry name" value="P-loop_NTPase"/>
</dbReference>
<organism evidence="5 6">
    <name type="scientific">Asanoa ferruginea</name>
    <dbReference type="NCBI Taxonomy" id="53367"/>
    <lineage>
        <taxon>Bacteria</taxon>
        <taxon>Bacillati</taxon>
        <taxon>Actinomycetota</taxon>
        <taxon>Actinomycetes</taxon>
        <taxon>Micromonosporales</taxon>
        <taxon>Micromonosporaceae</taxon>
        <taxon>Asanoa</taxon>
    </lineage>
</organism>
<dbReference type="GO" id="GO:0005886">
    <property type="term" value="C:plasma membrane"/>
    <property type="evidence" value="ECO:0007669"/>
    <property type="project" value="TreeGrafter"/>
</dbReference>
<name>A0A3D9ZX32_9ACTN</name>
<dbReference type="GO" id="GO:0005524">
    <property type="term" value="F:ATP binding"/>
    <property type="evidence" value="ECO:0007669"/>
    <property type="project" value="UniProtKB-KW"/>
</dbReference>
<dbReference type="EMBL" id="QUMQ01000001">
    <property type="protein sequence ID" value="REF98310.1"/>
    <property type="molecule type" value="Genomic_DNA"/>
</dbReference>
<feature type="domain" description="ABC transporter" evidence="4">
    <location>
        <begin position="3"/>
        <end position="243"/>
    </location>
</feature>